<protein>
    <submittedName>
        <fullName evidence="2">SCP-2 sterol transfer family protein</fullName>
    </submittedName>
</protein>
<organism evidence="2 3">
    <name type="scientific">Actinomadura rubteroloni</name>
    <dbReference type="NCBI Taxonomy" id="1926885"/>
    <lineage>
        <taxon>Bacteria</taxon>
        <taxon>Bacillati</taxon>
        <taxon>Actinomycetota</taxon>
        <taxon>Actinomycetes</taxon>
        <taxon>Streptosporangiales</taxon>
        <taxon>Thermomonosporaceae</taxon>
        <taxon>Actinomadura</taxon>
    </lineage>
</organism>
<comment type="caution">
    <text evidence="2">The sequence shown here is derived from an EMBL/GenBank/DDBJ whole genome shotgun (WGS) entry which is preliminary data.</text>
</comment>
<dbReference type="EMBL" id="MTBP01000004">
    <property type="protein sequence ID" value="POM22991.1"/>
    <property type="molecule type" value="Genomic_DNA"/>
</dbReference>
<accession>A0A2P4UD75</accession>
<dbReference type="Proteomes" id="UP000242367">
    <property type="component" value="Unassembled WGS sequence"/>
</dbReference>
<name>A0A2P4UD75_9ACTN</name>
<evidence type="ECO:0000313" key="3">
    <source>
        <dbReference type="Proteomes" id="UP000242367"/>
    </source>
</evidence>
<dbReference type="AlphaFoldDB" id="A0A2P4UD75"/>
<evidence type="ECO:0000313" key="2">
    <source>
        <dbReference type="EMBL" id="POM22991.1"/>
    </source>
</evidence>
<evidence type="ECO:0000259" key="1">
    <source>
        <dbReference type="Pfam" id="PF02036"/>
    </source>
</evidence>
<dbReference type="Gene3D" id="3.30.1050.10">
    <property type="entry name" value="SCP2 sterol-binding domain"/>
    <property type="match status" value="1"/>
</dbReference>
<keyword evidence="3" id="KW-1185">Reference proteome</keyword>
<proteinExistence type="predicted"/>
<dbReference type="SUPFAM" id="SSF55718">
    <property type="entry name" value="SCP-like"/>
    <property type="match status" value="1"/>
</dbReference>
<feature type="domain" description="SCP2" evidence="1">
    <location>
        <begin position="104"/>
        <end position="191"/>
    </location>
</feature>
<dbReference type="InterPro" id="IPR036527">
    <property type="entry name" value="SCP2_sterol-bd_dom_sf"/>
</dbReference>
<reference evidence="2 3" key="1">
    <citation type="journal article" date="2017" name="Chemistry">
        <title>Isolation, Biosynthesis and Chemical Modifications of Rubterolones A-F: Rare Tropolone Alkaloids from Actinomadura sp. 5-2.</title>
        <authorList>
            <person name="Guo H."/>
            <person name="Benndorf R."/>
            <person name="Leichnitz D."/>
            <person name="Klassen J.L."/>
            <person name="Vollmers J."/>
            <person name="Gorls H."/>
            <person name="Steinacker M."/>
            <person name="Weigel C."/>
            <person name="Dahse H.M."/>
            <person name="Kaster A.K."/>
            <person name="de Beer Z.W."/>
            <person name="Poulsen M."/>
            <person name="Beemelmanns C."/>
        </authorList>
    </citation>
    <scope>NUCLEOTIDE SEQUENCE [LARGE SCALE GENOMIC DNA]</scope>
    <source>
        <strain evidence="2 3">5-2</strain>
    </source>
</reference>
<dbReference type="InterPro" id="IPR003033">
    <property type="entry name" value="SCP2_sterol-bd_dom"/>
</dbReference>
<dbReference type="Pfam" id="PF02036">
    <property type="entry name" value="SCP2"/>
    <property type="match status" value="1"/>
</dbReference>
<sequence>MGRILLALTEMENEMSEGNGVLDDLLTEAAAAGPDAVVDKLGADDVARLAQEISTPGELRRLVEFAGDDTGMIDRLVEQILGKAGSDVLLDRVFDLMPGRFLGERLRTERGTIEWHVTTPDGPQIYHLTIADGVAESGRGAAGNPRVTLTLSAPDLLRLCAGTLNGLTAFMNGSIKLNGDMLFGAKLPAAFDTSA</sequence>
<gene>
    <name evidence="2" type="ORF">BTM25_51970</name>
</gene>